<gene>
    <name evidence="10" type="ORF">P9271_05300</name>
</gene>
<evidence type="ECO:0000256" key="5">
    <source>
        <dbReference type="ARBA" id="ARBA00022692"/>
    </source>
</evidence>
<comment type="similarity">
    <text evidence="2 8">Belongs to the prokaryotic riboflavin transporter (P-RFT) (TC 2.A.87) family.</text>
</comment>
<dbReference type="PANTHER" id="PTHR38438">
    <property type="entry name" value="RIBOFLAVIN TRANSPORTER RIBU"/>
    <property type="match status" value="1"/>
</dbReference>
<evidence type="ECO:0000256" key="1">
    <source>
        <dbReference type="ARBA" id="ARBA00004651"/>
    </source>
</evidence>
<dbReference type="InterPro" id="IPR025720">
    <property type="entry name" value="RibU"/>
</dbReference>
<proteinExistence type="inferred from homology"/>
<dbReference type="RefSeq" id="WP_066226290.1">
    <property type="nucleotide sequence ID" value="NZ_JARSOS010000024.1"/>
</dbReference>
<dbReference type="InterPro" id="IPR024529">
    <property type="entry name" value="ECF_trnsprt_substrate-spec"/>
</dbReference>
<keyword evidence="6 9" id="KW-1133">Transmembrane helix</keyword>
<comment type="function">
    <text evidence="8">Probably a riboflavin-binding protein that interacts with the energy-coupling factor (ECF) ABC-transporter complex.</text>
</comment>
<accession>A0ABU6NUD0</accession>
<feature type="transmembrane region" description="Helical" evidence="9">
    <location>
        <begin position="161"/>
        <end position="180"/>
    </location>
</feature>
<evidence type="ECO:0000256" key="3">
    <source>
        <dbReference type="ARBA" id="ARBA00022448"/>
    </source>
</evidence>
<keyword evidence="5 9" id="KW-0812">Transmembrane</keyword>
<keyword evidence="11" id="KW-1185">Reference proteome</keyword>
<feature type="transmembrane region" description="Helical" evidence="9">
    <location>
        <begin position="85"/>
        <end position="102"/>
    </location>
</feature>
<dbReference type="Proteomes" id="UP001342826">
    <property type="component" value="Unassembled WGS sequence"/>
</dbReference>
<comment type="caution">
    <text evidence="10">The sequence shown here is derived from an EMBL/GenBank/DDBJ whole genome shotgun (WGS) entry which is preliminary data.</text>
</comment>
<dbReference type="PANTHER" id="PTHR38438:SF1">
    <property type="entry name" value="RIBOFLAVIN TRANSPORTER RIBU"/>
    <property type="match status" value="1"/>
</dbReference>
<evidence type="ECO:0000313" key="11">
    <source>
        <dbReference type="Proteomes" id="UP001342826"/>
    </source>
</evidence>
<evidence type="ECO:0000256" key="9">
    <source>
        <dbReference type="SAM" id="Phobius"/>
    </source>
</evidence>
<protein>
    <recommendedName>
        <fullName evidence="8">Riboflavin transporter</fullName>
    </recommendedName>
</protein>
<dbReference type="PIRSF" id="PIRSF037778">
    <property type="entry name" value="UCP037778_transp_RibU"/>
    <property type="match status" value="1"/>
</dbReference>
<organism evidence="10 11">
    <name type="scientific">Metabacillus fastidiosus</name>
    <dbReference type="NCBI Taxonomy" id="1458"/>
    <lineage>
        <taxon>Bacteria</taxon>
        <taxon>Bacillati</taxon>
        <taxon>Bacillota</taxon>
        <taxon>Bacilli</taxon>
        <taxon>Bacillales</taxon>
        <taxon>Bacillaceae</taxon>
        <taxon>Metabacillus</taxon>
    </lineage>
</organism>
<dbReference type="GeneID" id="301140012"/>
<evidence type="ECO:0000256" key="8">
    <source>
        <dbReference type="PIRNR" id="PIRNR037778"/>
    </source>
</evidence>
<evidence type="ECO:0000313" key="10">
    <source>
        <dbReference type="EMBL" id="MED4400746.1"/>
    </source>
</evidence>
<evidence type="ECO:0000256" key="6">
    <source>
        <dbReference type="ARBA" id="ARBA00022989"/>
    </source>
</evidence>
<keyword evidence="4 8" id="KW-1003">Cell membrane</keyword>
<evidence type="ECO:0000256" key="7">
    <source>
        <dbReference type="ARBA" id="ARBA00023136"/>
    </source>
</evidence>
<evidence type="ECO:0000256" key="2">
    <source>
        <dbReference type="ARBA" id="ARBA00005540"/>
    </source>
</evidence>
<dbReference type="Pfam" id="PF12822">
    <property type="entry name" value="ECF_trnsprt"/>
    <property type="match status" value="1"/>
</dbReference>
<feature type="transmembrane region" description="Helical" evidence="9">
    <location>
        <begin position="114"/>
        <end position="141"/>
    </location>
</feature>
<comment type="subcellular location">
    <subcellularLocation>
        <location evidence="1">Cell membrane</location>
        <topology evidence="1">Multi-pass membrane protein</topology>
    </subcellularLocation>
</comment>
<keyword evidence="3 8" id="KW-0813">Transport</keyword>
<dbReference type="EMBL" id="JARTFS010000005">
    <property type="protein sequence ID" value="MED4400746.1"/>
    <property type="molecule type" value="Genomic_DNA"/>
</dbReference>
<dbReference type="Gene3D" id="1.10.1760.20">
    <property type="match status" value="1"/>
</dbReference>
<keyword evidence="7 8" id="KW-0472">Membrane</keyword>
<evidence type="ECO:0000256" key="4">
    <source>
        <dbReference type="ARBA" id="ARBA00022475"/>
    </source>
</evidence>
<name>A0ABU6NUD0_9BACI</name>
<sequence length="197" mass="21483">MNVQGSRVKKQVTVGMLSSIAYLLIMVDFPLPVLPNFLLIDFSEIPALIAAIVFGPGAGIMVEAIKNILHYLIQGSATGVPVGEISNFIAGVLFIVPSAYMFRRFKSMKGLTAGLVLGTVLMAVVMSILNYFVIMPAYVLFLNIPEMSAEALKAFVVKGILPFNIIKGLIITALLLAVMSKIKTWILTQMKTNYREV</sequence>
<reference evidence="10 11" key="1">
    <citation type="submission" date="2023-03" db="EMBL/GenBank/DDBJ databases">
        <title>Bacillus Genome Sequencing.</title>
        <authorList>
            <person name="Dunlap C."/>
        </authorList>
    </citation>
    <scope>NUCLEOTIDE SEQUENCE [LARGE SCALE GENOMIC DNA]</scope>
    <source>
        <strain evidence="10 11">NRS-1717</strain>
    </source>
</reference>
<feature type="transmembrane region" description="Helical" evidence="9">
    <location>
        <begin position="20"/>
        <end position="40"/>
    </location>
</feature>